<dbReference type="EMBL" id="CP047656">
    <property type="protein sequence ID" value="QHJ10411.1"/>
    <property type="molecule type" value="Genomic_DNA"/>
</dbReference>
<dbReference type="OrthoDB" id="6106703at2"/>
<evidence type="ECO:0000313" key="3">
    <source>
        <dbReference type="Proteomes" id="UP000464524"/>
    </source>
</evidence>
<dbReference type="KEGG" id="pmes:FX988_00623"/>
<accession>A0A857JHI2</accession>
<keyword evidence="1" id="KW-1133">Transmembrane helix</keyword>
<evidence type="ECO:0000256" key="1">
    <source>
        <dbReference type="SAM" id="Phobius"/>
    </source>
</evidence>
<name>A0A857JHI2_9ALTE</name>
<feature type="transmembrane region" description="Helical" evidence="1">
    <location>
        <begin position="101"/>
        <end position="124"/>
    </location>
</feature>
<gene>
    <name evidence="2" type="ORF">FX988_00623</name>
</gene>
<feature type="transmembrane region" description="Helical" evidence="1">
    <location>
        <begin position="65"/>
        <end position="89"/>
    </location>
</feature>
<dbReference type="AlphaFoldDB" id="A0A857JHI2"/>
<keyword evidence="1" id="KW-0812">Transmembrane</keyword>
<reference evidence="2 3" key="1">
    <citation type="submission" date="2019-12" db="EMBL/GenBank/DDBJ databases">
        <title>Genome sequencing and assembly of endphytes of Porphyra tenera.</title>
        <authorList>
            <person name="Park J.M."/>
            <person name="Shin R."/>
            <person name="Jo S.H."/>
        </authorList>
    </citation>
    <scope>NUCLEOTIDE SEQUENCE [LARGE SCALE GENOMIC DNA]</scope>
    <source>
        <strain evidence="2 3">GPM4</strain>
    </source>
</reference>
<dbReference type="RefSeq" id="WP_160178291.1">
    <property type="nucleotide sequence ID" value="NZ_CP047656.1"/>
</dbReference>
<organism evidence="2 3">
    <name type="scientific">Paraglaciecola mesophila</name>
    <dbReference type="NCBI Taxonomy" id="197222"/>
    <lineage>
        <taxon>Bacteria</taxon>
        <taxon>Pseudomonadati</taxon>
        <taxon>Pseudomonadota</taxon>
        <taxon>Gammaproteobacteria</taxon>
        <taxon>Alteromonadales</taxon>
        <taxon>Alteromonadaceae</taxon>
        <taxon>Paraglaciecola</taxon>
    </lineage>
</organism>
<feature type="transmembrane region" description="Helical" evidence="1">
    <location>
        <begin position="32"/>
        <end position="53"/>
    </location>
</feature>
<dbReference type="Proteomes" id="UP000464524">
    <property type="component" value="Chromosome"/>
</dbReference>
<evidence type="ECO:0000313" key="2">
    <source>
        <dbReference type="EMBL" id="QHJ10411.1"/>
    </source>
</evidence>
<proteinExistence type="predicted"/>
<keyword evidence="3" id="KW-1185">Reference proteome</keyword>
<keyword evidence="1" id="KW-0472">Membrane</keyword>
<sequence length="137" mass="15839">MGLILLPILIFWLGMALYVLHTSYEVIGSLSSYIEMFGFSSALGISYACYLYWGFSRFKTRTKLAWYDIPLFFTTHKPSLFTFTLMLIIHSTGIMQWRNAYLQLVPVIMLFAISLGVLSAIFFAPQYMKRKGIQQIH</sequence>
<protein>
    <submittedName>
        <fullName evidence="2">Uncharacterized protein</fullName>
    </submittedName>
</protein>